<proteinExistence type="inferred from homology"/>
<feature type="domain" description="Aldehyde dehydrogenase" evidence="4">
    <location>
        <begin position="36"/>
        <end position="492"/>
    </location>
</feature>
<dbReference type="PANTHER" id="PTHR43353">
    <property type="entry name" value="SUCCINATE-SEMIALDEHYDE DEHYDROGENASE, MITOCHONDRIAL"/>
    <property type="match status" value="1"/>
</dbReference>
<dbReference type="InterPro" id="IPR050740">
    <property type="entry name" value="Aldehyde_DH_Superfamily"/>
</dbReference>
<name>A0A1I6BEL2_9PSEU</name>
<dbReference type="InterPro" id="IPR016162">
    <property type="entry name" value="Ald_DH_N"/>
</dbReference>
<evidence type="ECO:0000256" key="3">
    <source>
        <dbReference type="SAM" id="MobiDB-lite"/>
    </source>
</evidence>
<dbReference type="Proteomes" id="UP000199137">
    <property type="component" value="Unassembled WGS sequence"/>
</dbReference>
<evidence type="ECO:0000313" key="6">
    <source>
        <dbReference type="Proteomes" id="UP000199137"/>
    </source>
</evidence>
<dbReference type="Pfam" id="PF00171">
    <property type="entry name" value="Aldedh"/>
    <property type="match status" value="1"/>
</dbReference>
<accession>A0A1I6BEL2</accession>
<dbReference type="GO" id="GO:0004777">
    <property type="term" value="F:succinate-semialdehyde dehydrogenase (NAD+) activity"/>
    <property type="evidence" value="ECO:0007669"/>
    <property type="project" value="TreeGrafter"/>
</dbReference>
<dbReference type="GO" id="GO:0009450">
    <property type="term" value="P:gamma-aminobutyric acid catabolic process"/>
    <property type="evidence" value="ECO:0007669"/>
    <property type="project" value="TreeGrafter"/>
</dbReference>
<dbReference type="FunFam" id="3.40.605.10:FF:000063">
    <property type="entry name" value="Succinate-semialdehyde dehydrogenase, mitochondrial"/>
    <property type="match status" value="1"/>
</dbReference>
<dbReference type="PANTHER" id="PTHR43353:SF5">
    <property type="entry name" value="SUCCINATE-SEMIALDEHYDE DEHYDROGENASE, MITOCHONDRIAL"/>
    <property type="match status" value="1"/>
</dbReference>
<dbReference type="SUPFAM" id="SSF53720">
    <property type="entry name" value="ALDH-like"/>
    <property type="match status" value="1"/>
</dbReference>
<keyword evidence="2" id="KW-0560">Oxidoreductase</keyword>
<feature type="region of interest" description="Disordered" evidence="3">
    <location>
        <begin position="460"/>
        <end position="482"/>
    </location>
</feature>
<reference evidence="5 6" key="1">
    <citation type="submission" date="2016-10" db="EMBL/GenBank/DDBJ databases">
        <authorList>
            <person name="de Groot N.N."/>
        </authorList>
    </citation>
    <scope>NUCLEOTIDE SEQUENCE [LARGE SCALE GENOMIC DNA]</scope>
    <source>
        <strain evidence="5 6">DSM 44637</strain>
    </source>
</reference>
<dbReference type="InterPro" id="IPR016163">
    <property type="entry name" value="Ald_DH_C"/>
</dbReference>
<dbReference type="STRING" id="112413.SAMN05421854_12626"/>
<dbReference type="Gene3D" id="3.40.309.10">
    <property type="entry name" value="Aldehyde Dehydrogenase, Chain A, domain 2"/>
    <property type="match status" value="1"/>
</dbReference>
<dbReference type="AlphaFoldDB" id="A0A1I6BEL2"/>
<dbReference type="FunFam" id="3.40.309.10:FF:000004">
    <property type="entry name" value="Succinate-semialdehyde dehydrogenase I"/>
    <property type="match status" value="1"/>
</dbReference>
<dbReference type="PROSITE" id="PS00070">
    <property type="entry name" value="ALDEHYDE_DEHYDR_CYS"/>
    <property type="match status" value="1"/>
</dbReference>
<dbReference type="InterPro" id="IPR016161">
    <property type="entry name" value="Ald_DH/histidinol_DH"/>
</dbReference>
<organism evidence="5 6">
    <name type="scientific">Amycolatopsis rubida</name>
    <dbReference type="NCBI Taxonomy" id="112413"/>
    <lineage>
        <taxon>Bacteria</taxon>
        <taxon>Bacillati</taxon>
        <taxon>Actinomycetota</taxon>
        <taxon>Actinomycetes</taxon>
        <taxon>Pseudonocardiales</taxon>
        <taxon>Pseudonocardiaceae</taxon>
        <taxon>Amycolatopsis</taxon>
    </lineage>
</organism>
<evidence type="ECO:0000259" key="4">
    <source>
        <dbReference type="Pfam" id="PF00171"/>
    </source>
</evidence>
<evidence type="ECO:0000256" key="1">
    <source>
        <dbReference type="ARBA" id="ARBA00009986"/>
    </source>
</evidence>
<evidence type="ECO:0000256" key="2">
    <source>
        <dbReference type="ARBA" id="ARBA00023002"/>
    </source>
</evidence>
<dbReference type="InterPro" id="IPR016160">
    <property type="entry name" value="Ald_DH_CS_CYS"/>
</dbReference>
<protein>
    <submittedName>
        <fullName evidence="5">Succinate-semialdehyde dehydrogenase / glutarate-semialdehyde dehydrogenase</fullName>
    </submittedName>
</protein>
<gene>
    <name evidence="5" type="ORF">SAMN05421854_12626</name>
</gene>
<sequence>MGSDSAHPEPPTRKAYPMPDTAAATLLIDGRWQSAPATFDVVDPASLAVLGQAADAGPEQARDALAAAARAAREWADTDPETRSGHLRAAAAGIRARQGELAALLSRENGKPLAEANGELAGAARMLEWAAEEGRRAYGRVTPANAAGPGLVLRAPVGPVLAITPWNFPASMLIRKIGLALAAGCPVIAKPAEQTPLIATALLEIVQDTGVPGGVLQSLTTTRPADLVGALLADRRLRKVSFTGSTEVGLGLLRQTGDILRRTSLEMGGHSPAIVFEDADLEAAAAGVVTGKFFNAGQSCTAVNRLYVHESVRDDLLSLIEKKTAALKVGRGDAEGTHVGPLIDEAGLAKVENQVADAVGKGARVLVGGNRWTDSALPGHFFEPTVLDGVTPDMLISREETFGPVLAVSAFGTDDEAVELANSTDYGLAAYVFGADLRRIWRTLDRLDFGVLGVNDPAPVRPELPFGGQKNSGQEREGGAEGIEAYTETKAVALRF</sequence>
<dbReference type="Gene3D" id="3.40.605.10">
    <property type="entry name" value="Aldehyde Dehydrogenase, Chain A, domain 1"/>
    <property type="match status" value="1"/>
</dbReference>
<dbReference type="InterPro" id="IPR015590">
    <property type="entry name" value="Aldehyde_DH_dom"/>
</dbReference>
<evidence type="ECO:0000313" key="5">
    <source>
        <dbReference type="EMBL" id="SFQ79344.1"/>
    </source>
</evidence>
<dbReference type="EMBL" id="FOWC01000026">
    <property type="protein sequence ID" value="SFQ79344.1"/>
    <property type="molecule type" value="Genomic_DNA"/>
</dbReference>
<comment type="similarity">
    <text evidence="1">Belongs to the aldehyde dehydrogenase family.</text>
</comment>